<keyword evidence="3" id="KW-1185">Reference proteome</keyword>
<feature type="compositionally biased region" description="Acidic residues" evidence="1">
    <location>
        <begin position="371"/>
        <end position="388"/>
    </location>
</feature>
<sequence>MSNHKSRKRPRKRVAKENRRNLRLWAEGARESILAPHLDAYQIAKDQGRRQERKILKKICREFHARVGWRVQDHEEPVLREWNPDAVEDEELLTDEETAAKAARVDELNARIRRWFTYRLRKIRKSQRSNQNVDPRKDPYAVLMANLSGVVSPPKALQAYQQFMRESYEEKIAPVVAEKWEEEKRENSRLAERSKEPKAGFRADVARQVFANLPEDERRAIGDRAKQEAAVAKADYVNLLKNPPSQSPQARQKCIDGVADFMGPILQGLYTHTGLHATLIMGGPIPTFGGELRTLHVSYGRNRTVSGPHWPQWDKPRFAEVTKFMTDYLHTAYTPQECASSALNAPADLSGANYVINPDDSGSDASSDSDSASDSDDSDSDSDADLEDERPLKKRKVSKDRNVTKKNVPAQSSSSINNADGDDLPNARRRTAAYVGISEEERQANIKRNLGLLEQLKADVAGDLSSLSAELHGAAKPPAKAKTKAKNRSPPSGDRASSPPRTRNSSRLANAGTQPASTASPAVPATSSSGAPIGSPSSSPAVPATSSSGAPIGSPSSSLVPPATQSVSTPSPAVHATSSSGAPADSPSSSVPPVESSAEPTALPSHPITQAASDSPTTPSVPLAPLSQAAHAAIANSANVPPVTPSTTPTATYTPCPSNAAPWFSSAYEAMTKDDLGCHYHALVAAWTRMEVASRFEYSSTNLPYKYRPKQVSQWISQSRRGEPPGVEDPSQYAMEWQRWWDYLQPSWRKKDVDGRWMTSGNYGGGGKEWGNLYHWGVNGVLSIVASLYFWGRAVRLRPEFSAAWEAAVQDVVWILEGMALYYEMFKGKF</sequence>
<name>A0AAV9ZPU0_9AGAR</name>
<feature type="region of interest" description="Disordered" evidence="1">
    <location>
        <begin position="353"/>
        <end position="427"/>
    </location>
</feature>
<dbReference type="AlphaFoldDB" id="A0AAV9ZPU0"/>
<dbReference type="Proteomes" id="UP001362999">
    <property type="component" value="Unassembled WGS sequence"/>
</dbReference>
<dbReference type="EMBL" id="JAWWNJ010000126">
    <property type="protein sequence ID" value="KAK6988086.1"/>
    <property type="molecule type" value="Genomic_DNA"/>
</dbReference>
<reference evidence="2 3" key="1">
    <citation type="journal article" date="2024" name="J Genomics">
        <title>Draft genome sequencing and assembly of Favolaschia claudopus CIRM-BRFM 2984 isolated from oak limbs.</title>
        <authorList>
            <person name="Navarro D."/>
            <person name="Drula E."/>
            <person name="Chaduli D."/>
            <person name="Cazenave R."/>
            <person name="Ahrendt S."/>
            <person name="Wang J."/>
            <person name="Lipzen A."/>
            <person name="Daum C."/>
            <person name="Barry K."/>
            <person name="Grigoriev I.V."/>
            <person name="Favel A."/>
            <person name="Rosso M.N."/>
            <person name="Martin F."/>
        </authorList>
    </citation>
    <scope>NUCLEOTIDE SEQUENCE [LARGE SCALE GENOMIC DNA]</scope>
    <source>
        <strain evidence="2 3">CIRM-BRFM 2984</strain>
    </source>
</reference>
<evidence type="ECO:0000313" key="3">
    <source>
        <dbReference type="Proteomes" id="UP001362999"/>
    </source>
</evidence>
<accession>A0AAV9ZPU0</accession>
<feature type="compositionally biased region" description="Polar residues" evidence="1">
    <location>
        <begin position="499"/>
        <end position="514"/>
    </location>
</feature>
<feature type="compositionally biased region" description="Low complexity" evidence="1">
    <location>
        <begin position="578"/>
        <end position="600"/>
    </location>
</feature>
<evidence type="ECO:0000313" key="2">
    <source>
        <dbReference type="EMBL" id="KAK6988086.1"/>
    </source>
</evidence>
<feature type="compositionally biased region" description="Polar residues" evidence="1">
    <location>
        <begin position="409"/>
        <end position="418"/>
    </location>
</feature>
<feature type="compositionally biased region" description="Low complexity" evidence="1">
    <location>
        <begin position="515"/>
        <end position="558"/>
    </location>
</feature>
<protein>
    <submittedName>
        <fullName evidence="2">Uncharacterized protein</fullName>
    </submittedName>
</protein>
<comment type="caution">
    <text evidence="2">The sequence shown here is derived from an EMBL/GenBank/DDBJ whole genome shotgun (WGS) entry which is preliminary data.</text>
</comment>
<gene>
    <name evidence="2" type="ORF">R3P38DRAFT_3229637</name>
</gene>
<evidence type="ECO:0000256" key="1">
    <source>
        <dbReference type="SAM" id="MobiDB-lite"/>
    </source>
</evidence>
<feature type="region of interest" description="Disordered" evidence="1">
    <location>
        <begin position="471"/>
        <end position="623"/>
    </location>
</feature>
<proteinExistence type="predicted"/>
<organism evidence="2 3">
    <name type="scientific">Favolaschia claudopus</name>
    <dbReference type="NCBI Taxonomy" id="2862362"/>
    <lineage>
        <taxon>Eukaryota</taxon>
        <taxon>Fungi</taxon>
        <taxon>Dikarya</taxon>
        <taxon>Basidiomycota</taxon>
        <taxon>Agaricomycotina</taxon>
        <taxon>Agaricomycetes</taxon>
        <taxon>Agaricomycetidae</taxon>
        <taxon>Agaricales</taxon>
        <taxon>Marasmiineae</taxon>
        <taxon>Mycenaceae</taxon>
        <taxon>Favolaschia</taxon>
    </lineage>
</organism>
<feature type="compositionally biased region" description="Polar residues" evidence="1">
    <location>
        <begin position="607"/>
        <end position="620"/>
    </location>
</feature>
<feature type="compositionally biased region" description="Low complexity" evidence="1">
    <location>
        <begin position="359"/>
        <end position="370"/>
    </location>
</feature>